<dbReference type="EMBL" id="HE804045">
    <property type="protein sequence ID" value="CCH33368.1"/>
    <property type="molecule type" value="Genomic_DNA"/>
</dbReference>
<dbReference type="eggNOG" id="COG2258">
    <property type="taxonomic scope" value="Bacteria"/>
</dbReference>
<organism evidence="2 3">
    <name type="scientific">Saccharothrix espanaensis (strain ATCC 51144 / DSM 44229 / JCM 9112 / NBRC 15066 / NRRL 15764)</name>
    <dbReference type="NCBI Taxonomy" id="1179773"/>
    <lineage>
        <taxon>Bacteria</taxon>
        <taxon>Bacillati</taxon>
        <taxon>Actinomycetota</taxon>
        <taxon>Actinomycetes</taxon>
        <taxon>Pseudonocardiales</taxon>
        <taxon>Pseudonocardiaceae</taxon>
        <taxon>Saccharothrix</taxon>
    </lineage>
</organism>
<dbReference type="Proteomes" id="UP000006281">
    <property type="component" value="Chromosome"/>
</dbReference>
<protein>
    <recommendedName>
        <fullName evidence="1">MOSC domain-containing protein</fullName>
    </recommendedName>
</protein>
<dbReference type="GO" id="GO:0003824">
    <property type="term" value="F:catalytic activity"/>
    <property type="evidence" value="ECO:0007669"/>
    <property type="project" value="InterPro"/>
</dbReference>
<evidence type="ECO:0000259" key="1">
    <source>
        <dbReference type="PROSITE" id="PS51340"/>
    </source>
</evidence>
<dbReference type="SUPFAM" id="SSF50800">
    <property type="entry name" value="PK beta-barrel domain-like"/>
    <property type="match status" value="1"/>
</dbReference>
<dbReference type="STRING" id="1179773.BN6_61150"/>
<proteinExistence type="predicted"/>
<sequence length="71" mass="7327">MVEVTGLRNPCPQIEAFRTGLLKHVAGRDESGAVVLRAGIMSIVRVGGEVRPGDPIGVELPSGAHTPLAAV</sequence>
<feature type="domain" description="MOSC" evidence="1">
    <location>
        <begin position="1"/>
        <end position="59"/>
    </location>
</feature>
<dbReference type="Gene3D" id="2.40.33.20">
    <property type="entry name" value="PK beta-barrel domain-like"/>
    <property type="match status" value="1"/>
</dbReference>
<dbReference type="GO" id="GO:0030170">
    <property type="term" value="F:pyridoxal phosphate binding"/>
    <property type="evidence" value="ECO:0007669"/>
    <property type="project" value="InterPro"/>
</dbReference>
<accession>K0K9R1</accession>
<dbReference type="PROSITE" id="PS51340">
    <property type="entry name" value="MOSC"/>
    <property type="match status" value="1"/>
</dbReference>
<reference evidence="2 3" key="1">
    <citation type="journal article" date="2012" name="BMC Genomics">
        <title>Complete genome sequence of Saccharothrix espanaensis DSM 44229T and comparison to the other completely sequenced Pseudonocardiaceae.</title>
        <authorList>
            <person name="Strobel T."/>
            <person name="Al-Dilaimi A."/>
            <person name="Blom J."/>
            <person name="Gessner A."/>
            <person name="Kalinowski J."/>
            <person name="Luzhetska M."/>
            <person name="Puhler A."/>
            <person name="Szczepanowski R."/>
            <person name="Bechthold A."/>
            <person name="Ruckert C."/>
        </authorList>
    </citation>
    <scope>NUCLEOTIDE SEQUENCE [LARGE SCALE GENOMIC DNA]</scope>
    <source>
        <strain evidence="3">ATCC 51144 / DSM 44229 / JCM 9112 / NBRC 15066 / NRRL 15764</strain>
    </source>
</reference>
<dbReference type="InterPro" id="IPR011037">
    <property type="entry name" value="Pyrv_Knase-like_insert_dom_sf"/>
</dbReference>
<evidence type="ECO:0000313" key="2">
    <source>
        <dbReference type="EMBL" id="CCH33368.1"/>
    </source>
</evidence>
<dbReference type="PATRIC" id="fig|1179773.3.peg.6159"/>
<dbReference type="KEGG" id="sesp:BN6_61150"/>
<dbReference type="GO" id="GO:0030151">
    <property type="term" value="F:molybdenum ion binding"/>
    <property type="evidence" value="ECO:0007669"/>
    <property type="project" value="InterPro"/>
</dbReference>
<keyword evidence="3" id="KW-1185">Reference proteome</keyword>
<name>K0K9R1_SACES</name>
<dbReference type="HOGENOM" id="CLU_2808321_0_0_11"/>
<evidence type="ECO:0000313" key="3">
    <source>
        <dbReference type="Proteomes" id="UP000006281"/>
    </source>
</evidence>
<dbReference type="AlphaFoldDB" id="K0K9R1"/>
<gene>
    <name evidence="2" type="ordered locus">BN6_61150</name>
</gene>
<dbReference type="InterPro" id="IPR005302">
    <property type="entry name" value="MoCF_Sase_C"/>
</dbReference>